<dbReference type="Gene3D" id="1.10.340.70">
    <property type="match status" value="1"/>
</dbReference>
<dbReference type="PANTHER" id="PTHR47331">
    <property type="entry name" value="PHD-TYPE DOMAIN-CONTAINING PROTEIN"/>
    <property type="match status" value="1"/>
</dbReference>
<dbReference type="RefSeq" id="XP_070145021.1">
    <property type="nucleotide sequence ID" value="XM_070288920.1"/>
</dbReference>
<dbReference type="Proteomes" id="UP001652661">
    <property type="component" value="Unplaced"/>
</dbReference>
<proteinExistence type="predicted"/>
<evidence type="ECO:0000259" key="1">
    <source>
        <dbReference type="PROSITE" id="PS50994"/>
    </source>
</evidence>
<reference evidence="3" key="1">
    <citation type="submission" date="2025-08" db="UniProtKB">
        <authorList>
            <consortium name="RefSeq"/>
        </authorList>
    </citation>
    <scope>IDENTIFICATION</scope>
    <source>
        <strain evidence="3">14028-0561.14</strain>
        <tissue evidence="3">Whole fly</tissue>
    </source>
</reference>
<dbReference type="InterPro" id="IPR036397">
    <property type="entry name" value="RNaseH_sf"/>
</dbReference>
<dbReference type="InterPro" id="IPR040676">
    <property type="entry name" value="DUF5641"/>
</dbReference>
<sequence>MLIGAEHYYSLLLPNQMMLKPGGPVLQNTKLGWIVAGKVSAENNQAAICAPVTTEDQIDTLLERFWTLENLETEAKPKSPIEAHCERHFLGNLQFAADGRFIVKLPFSEQSSALGASQKTATNRFLALERRTSPEVWKGYVDFMDEYESLGHMKEVPPTRIPTDHYFIPHHCVLKPESSTTKLRVVFDASCKTTSNKSLNDILYAGPTVQSELFAILLRFRTHKYVFTADIEKMYRQEDIVNHVKVDETLQHYSVKTLGLIWVPNKDQLCGRSQKSEASTITKRVVSSEASQIFDPLGLFAPVVVKAKIFMQSLWQLKMGWDDELPQLLQTEWKNYRTDLQALNNLQIPRHIFDGKVPINQEIHTFVDASERAYGAAIYVRATYKSNQVSVRLLCSKSRVAPTAKETLPRLELCAAVLGAELTHRVRKDLRIPNDKVPGYLWSDSTVVLSWINASASSYHTFVANRIAKIQAVSDQSQWRHVSSANNPADVLSRGIAASKLAEHNLWLYGPLFLHGSRDKWAQVPTTTPSDLERRLNHISLPTCQSEIGSVLYKCNHSNSFNKLQRIVAYMMRFCNKKNRSPTTTLCVGELTNARTIILRTIQKIDFSAEYKQLRIHKTVDKKSSIVSLCPIIGNDGLIRVGGRLEESSLPYNAKHQILLPYNDPLVKMLLREMHEENMHCGAQALRAIARQQYWILNDKTMARSIIHSCVRCTKARPKLMQQIMGNLPADRVTQARPFFNSGVDYCGPIWIHHKLRGKRPDKAYIAVFCCFATKAVHLELVSDLTTDAFLAALRRFLGRRGKCQTIHCDNATNFVGANNQLKALEGAIFTDKAQEQIINHCNKKQVEFKFIPPRAPSFGGLWEAAVKSAKRLLVSVTATASLTFEELNTVIVEVEAILNSRPLTPMSSDPTDTSALTPGHFLIGEPLTAAPDANLASPGKTLVKRWELVSRLKQMFWDQWSMEYLQELQMRNKWKTASQT</sequence>
<organism evidence="2 3">
    <name type="scientific">Drosophila kikkawai</name>
    <name type="common">Fruit fly</name>
    <dbReference type="NCBI Taxonomy" id="30033"/>
    <lineage>
        <taxon>Eukaryota</taxon>
        <taxon>Metazoa</taxon>
        <taxon>Ecdysozoa</taxon>
        <taxon>Arthropoda</taxon>
        <taxon>Hexapoda</taxon>
        <taxon>Insecta</taxon>
        <taxon>Pterygota</taxon>
        <taxon>Neoptera</taxon>
        <taxon>Endopterygota</taxon>
        <taxon>Diptera</taxon>
        <taxon>Brachycera</taxon>
        <taxon>Muscomorpha</taxon>
        <taxon>Ephydroidea</taxon>
        <taxon>Drosophilidae</taxon>
        <taxon>Drosophila</taxon>
        <taxon>Sophophora</taxon>
    </lineage>
</organism>
<evidence type="ECO:0000313" key="3">
    <source>
        <dbReference type="RefSeq" id="XP_070145021.1"/>
    </source>
</evidence>
<evidence type="ECO:0000313" key="2">
    <source>
        <dbReference type="Proteomes" id="UP001652661"/>
    </source>
</evidence>
<dbReference type="Pfam" id="PF05380">
    <property type="entry name" value="Peptidase_A17"/>
    <property type="match status" value="1"/>
</dbReference>
<dbReference type="InterPro" id="IPR043502">
    <property type="entry name" value="DNA/RNA_pol_sf"/>
</dbReference>
<feature type="domain" description="Integrase catalytic" evidence="1">
    <location>
        <begin position="734"/>
        <end position="927"/>
    </location>
</feature>
<dbReference type="Pfam" id="PF18701">
    <property type="entry name" value="DUF5641"/>
    <property type="match status" value="1"/>
</dbReference>
<dbReference type="GeneID" id="138929480"/>
<dbReference type="PROSITE" id="PS50994">
    <property type="entry name" value="INTEGRASE"/>
    <property type="match status" value="1"/>
</dbReference>
<dbReference type="InterPro" id="IPR008042">
    <property type="entry name" value="Retrotrans_Pao"/>
</dbReference>
<dbReference type="InterPro" id="IPR041588">
    <property type="entry name" value="Integrase_H2C2"/>
</dbReference>
<gene>
    <name evidence="3" type="primary">LOC138929480</name>
</gene>
<name>A0ABM4GQL7_DROKI</name>
<accession>A0ABM4GQL7</accession>
<dbReference type="Gene3D" id="3.30.420.10">
    <property type="entry name" value="Ribonuclease H-like superfamily/Ribonuclease H"/>
    <property type="match status" value="1"/>
</dbReference>
<dbReference type="Pfam" id="PF17921">
    <property type="entry name" value="Integrase_H2C2"/>
    <property type="match status" value="1"/>
</dbReference>
<keyword evidence="2" id="KW-1185">Reference proteome</keyword>
<dbReference type="SUPFAM" id="SSF53098">
    <property type="entry name" value="Ribonuclease H-like"/>
    <property type="match status" value="1"/>
</dbReference>
<dbReference type="InterPro" id="IPR012337">
    <property type="entry name" value="RNaseH-like_sf"/>
</dbReference>
<dbReference type="SUPFAM" id="SSF56672">
    <property type="entry name" value="DNA/RNA polymerases"/>
    <property type="match status" value="1"/>
</dbReference>
<dbReference type="InterPro" id="IPR001584">
    <property type="entry name" value="Integrase_cat-core"/>
</dbReference>
<protein>
    <recommendedName>
        <fullName evidence="1">Integrase catalytic domain-containing protein</fullName>
    </recommendedName>
</protein>